<dbReference type="VEuPathDB" id="FungiDB:BDEG_21736"/>
<evidence type="ECO:0000256" key="1">
    <source>
        <dbReference type="SAM" id="Phobius"/>
    </source>
</evidence>
<evidence type="ECO:0008006" key="5">
    <source>
        <dbReference type="Google" id="ProtNLM"/>
    </source>
</evidence>
<dbReference type="PANTHER" id="PTHR36854">
    <property type="entry name" value="CHROMOSOME 9, WHOLE GENOME SHOTGUN SEQUENCE"/>
    <property type="match status" value="1"/>
</dbReference>
<evidence type="ECO:0000313" key="4">
    <source>
        <dbReference type="Proteomes" id="UP000077115"/>
    </source>
</evidence>
<dbReference type="Proteomes" id="UP000077115">
    <property type="component" value="Unassembled WGS sequence"/>
</dbReference>
<dbReference type="PANTHER" id="PTHR36854:SF1">
    <property type="entry name" value="TRANSMEMBRANE PROTEIN"/>
    <property type="match status" value="1"/>
</dbReference>
<dbReference type="AlphaFoldDB" id="A0A177WD92"/>
<reference evidence="3 4" key="2">
    <citation type="submission" date="2016-05" db="EMBL/GenBank/DDBJ databases">
        <title>Lineage-specific infection strategies underlie the spectrum of fungal disease in amphibians.</title>
        <authorList>
            <person name="Cuomo C.A."/>
            <person name="Farrer R.A."/>
            <person name="James T."/>
            <person name="Longcore J."/>
            <person name="Birren B."/>
        </authorList>
    </citation>
    <scope>NUCLEOTIDE SEQUENCE [LARGE SCALE GENOMIC DNA]</scope>
    <source>
        <strain evidence="3 4">JEL423</strain>
    </source>
</reference>
<dbReference type="EMBL" id="DS022301">
    <property type="protein sequence ID" value="OAJ37746.1"/>
    <property type="molecule type" value="Genomic_DNA"/>
</dbReference>
<feature type="transmembrane region" description="Helical" evidence="1">
    <location>
        <begin position="127"/>
        <end position="145"/>
    </location>
</feature>
<protein>
    <recommendedName>
        <fullName evidence="5">Membrane anchor Opy2 N-terminal domain-containing protein</fullName>
    </recommendedName>
</protein>
<sequence length="168" mass="18130">MTNTSALPASNIWLSKILTMTLFLFFTATSVTAANVTVLCKCECAPNSTILSVPSCNGCTKLFCIESNACFMPLPKVDIPATTTSVSLTATSSTSSESISPSPSPTLRGDESWTAVCFQRGSFKDEIIVYAFIILTTTLVAFALIKPFLAHVMREYDLPGYVMLMDGR</sequence>
<feature type="signal peptide" evidence="2">
    <location>
        <begin position="1"/>
        <end position="33"/>
    </location>
</feature>
<reference evidence="3 4" key="1">
    <citation type="submission" date="2006-10" db="EMBL/GenBank/DDBJ databases">
        <title>The Genome Sequence of Batrachochytrium dendrobatidis JEL423.</title>
        <authorList>
            <consortium name="The Broad Institute Genome Sequencing Platform"/>
            <person name="Birren B."/>
            <person name="Lander E."/>
            <person name="Galagan J."/>
            <person name="Cuomo C."/>
            <person name="Devon K."/>
            <person name="Jaffe D."/>
            <person name="Butler J."/>
            <person name="Alvarez P."/>
            <person name="Gnerre S."/>
            <person name="Grabherr M."/>
            <person name="Kleber M."/>
            <person name="Mauceli E."/>
            <person name="Brockman W."/>
            <person name="Young S."/>
            <person name="LaButti K."/>
            <person name="Sykes S."/>
            <person name="DeCaprio D."/>
            <person name="Crawford M."/>
            <person name="Koehrsen M."/>
            <person name="Engels R."/>
            <person name="Montgomery P."/>
            <person name="Pearson M."/>
            <person name="Howarth C."/>
            <person name="Larson L."/>
            <person name="White J."/>
            <person name="O'Leary S."/>
            <person name="Kodira C."/>
            <person name="Zeng Q."/>
            <person name="Yandava C."/>
            <person name="Alvarado L."/>
            <person name="Longcore J."/>
            <person name="James T."/>
        </authorList>
    </citation>
    <scope>NUCLEOTIDE SEQUENCE [LARGE SCALE GENOMIC DNA]</scope>
    <source>
        <strain evidence="3 4">JEL423</strain>
    </source>
</reference>
<gene>
    <name evidence="3" type="ORF">BDEG_21736</name>
</gene>
<proteinExistence type="predicted"/>
<evidence type="ECO:0000256" key="2">
    <source>
        <dbReference type="SAM" id="SignalP"/>
    </source>
</evidence>
<dbReference type="OrthoDB" id="2142503at2759"/>
<keyword evidence="1" id="KW-1133">Transmembrane helix</keyword>
<organism evidence="3 4">
    <name type="scientific">Batrachochytrium dendrobatidis (strain JEL423)</name>
    <dbReference type="NCBI Taxonomy" id="403673"/>
    <lineage>
        <taxon>Eukaryota</taxon>
        <taxon>Fungi</taxon>
        <taxon>Fungi incertae sedis</taxon>
        <taxon>Chytridiomycota</taxon>
        <taxon>Chytridiomycota incertae sedis</taxon>
        <taxon>Chytridiomycetes</taxon>
        <taxon>Rhizophydiales</taxon>
        <taxon>Rhizophydiales incertae sedis</taxon>
        <taxon>Batrachochytrium</taxon>
    </lineage>
</organism>
<keyword evidence="1" id="KW-0472">Membrane</keyword>
<name>A0A177WD92_BATDL</name>
<feature type="chain" id="PRO_5008077462" description="Membrane anchor Opy2 N-terminal domain-containing protein" evidence="2">
    <location>
        <begin position="34"/>
        <end position="168"/>
    </location>
</feature>
<evidence type="ECO:0000313" key="3">
    <source>
        <dbReference type="EMBL" id="OAJ37746.1"/>
    </source>
</evidence>
<keyword evidence="1" id="KW-0812">Transmembrane</keyword>
<accession>A0A177WD92</accession>
<keyword evidence="2" id="KW-0732">Signal</keyword>